<dbReference type="PANTHER" id="PTHR43201">
    <property type="entry name" value="ACYL-COA SYNTHETASE"/>
    <property type="match status" value="1"/>
</dbReference>
<dbReference type="InterPro" id="IPR045851">
    <property type="entry name" value="AMP-bd_C_sf"/>
</dbReference>
<dbReference type="RefSeq" id="WP_336405561.1">
    <property type="nucleotide sequence ID" value="NZ_JBAPLU010000020.1"/>
</dbReference>
<keyword evidence="4" id="KW-1185">Reference proteome</keyword>
<dbReference type="InterPro" id="IPR020845">
    <property type="entry name" value="AMP-binding_CS"/>
</dbReference>
<sequence>MVFESSGIQRGADGVARYTGLEPNVVRGFAATAAAHPDRIAVVELDGGTATYRDLWEGAERVAGGLHAAGVGPGDRVAIGLPNGLAWMLAFWGAQLAGAVVVPLNTRLAPAEREFVLADSGAVVVLDSADLPDGDPVEPADPARGDLAALFYTSGTTGRPKGAMLTQECFVSAAENVQRCRELDPALSNVSLISVPLFHVTGCCSQMVTQVLMGGTTVLMPKFSPAAFLAAVAEHRVTLLTSVPTIYELVLRHPDLASTDVSSVRALSYGGAPMAPELVHRLRRAFPGARLGNGFGLSETSALATFLPDAWADEHADSVGFPAPVVDVRLDRPDPVSGIGELLVRGQNVAVGYWGMPEATSEAFRDGWLHTGDLATIDDEGLVHIVDRAKDMINRGGENVYSVEVENALAEHPDVLEVAVVGVPDDVMGEKVGAVVLVRGPLDLAEFAAFARHRLADYKVPQFVRLLDGPLPRNAGGKVVKGPLRTAEGWTPVPRG</sequence>
<dbReference type="Gene3D" id="3.30.300.30">
    <property type="match status" value="1"/>
</dbReference>
<protein>
    <submittedName>
        <fullName evidence="3">AMP-binding protein</fullName>
    </submittedName>
</protein>
<dbReference type="PANTHER" id="PTHR43201:SF32">
    <property type="entry name" value="2-SUCCINYLBENZOATE--COA LIGASE, CHLOROPLASTIC_PEROXISOMAL"/>
    <property type="match status" value="1"/>
</dbReference>
<name>A0ABU8DX73_9ACTN</name>
<feature type="domain" description="AMP-dependent synthetase/ligase" evidence="1">
    <location>
        <begin position="135"/>
        <end position="354"/>
    </location>
</feature>
<dbReference type="InterPro" id="IPR042099">
    <property type="entry name" value="ANL_N_sf"/>
</dbReference>
<dbReference type="EMBL" id="JBAPLU010000020">
    <property type="protein sequence ID" value="MEI4273441.1"/>
    <property type="molecule type" value="Genomic_DNA"/>
</dbReference>
<dbReference type="Pfam" id="PF00501">
    <property type="entry name" value="AMP-binding"/>
    <property type="match status" value="2"/>
</dbReference>
<dbReference type="PROSITE" id="PS00455">
    <property type="entry name" value="AMP_BINDING"/>
    <property type="match status" value="1"/>
</dbReference>
<organism evidence="3 4">
    <name type="scientific">Klenkia sesuvii</name>
    <dbReference type="NCBI Taxonomy" id="3103137"/>
    <lineage>
        <taxon>Bacteria</taxon>
        <taxon>Bacillati</taxon>
        <taxon>Actinomycetota</taxon>
        <taxon>Actinomycetes</taxon>
        <taxon>Geodermatophilales</taxon>
        <taxon>Geodermatophilaceae</taxon>
        <taxon>Klenkia</taxon>
    </lineage>
</organism>
<proteinExistence type="predicted"/>
<dbReference type="InterPro" id="IPR000873">
    <property type="entry name" value="AMP-dep_synth/lig_dom"/>
</dbReference>
<dbReference type="InterPro" id="IPR025110">
    <property type="entry name" value="AMP-bd_C"/>
</dbReference>
<accession>A0ABU8DX73</accession>
<feature type="domain" description="AMP-binding enzyme C-terminal" evidence="2">
    <location>
        <begin position="404"/>
        <end position="478"/>
    </location>
</feature>
<dbReference type="Pfam" id="PF13193">
    <property type="entry name" value="AMP-binding_C"/>
    <property type="match status" value="1"/>
</dbReference>
<evidence type="ECO:0000313" key="3">
    <source>
        <dbReference type="EMBL" id="MEI4273441.1"/>
    </source>
</evidence>
<gene>
    <name evidence="3" type="ORF">TEK04_17100</name>
</gene>
<dbReference type="Proteomes" id="UP001361570">
    <property type="component" value="Unassembled WGS sequence"/>
</dbReference>
<comment type="caution">
    <text evidence="3">The sequence shown here is derived from an EMBL/GenBank/DDBJ whole genome shotgun (WGS) entry which is preliminary data.</text>
</comment>
<evidence type="ECO:0000313" key="4">
    <source>
        <dbReference type="Proteomes" id="UP001361570"/>
    </source>
</evidence>
<reference evidence="3 4" key="1">
    <citation type="submission" date="2024-03" db="EMBL/GenBank/DDBJ databases">
        <title>Draft genome sequence of Klenkia sp. LSe6-5.</title>
        <authorList>
            <person name="Duangmal K."/>
            <person name="Chantavorakit T."/>
        </authorList>
    </citation>
    <scope>NUCLEOTIDE SEQUENCE [LARGE SCALE GENOMIC DNA]</scope>
    <source>
        <strain evidence="3 4">LSe6-5</strain>
    </source>
</reference>
<evidence type="ECO:0000259" key="1">
    <source>
        <dbReference type="Pfam" id="PF00501"/>
    </source>
</evidence>
<dbReference type="Gene3D" id="3.40.50.12780">
    <property type="entry name" value="N-terminal domain of ligase-like"/>
    <property type="match status" value="1"/>
</dbReference>
<dbReference type="SUPFAM" id="SSF56801">
    <property type="entry name" value="Acetyl-CoA synthetase-like"/>
    <property type="match status" value="1"/>
</dbReference>
<evidence type="ECO:0000259" key="2">
    <source>
        <dbReference type="Pfam" id="PF13193"/>
    </source>
</evidence>
<feature type="domain" description="AMP-dependent synthetase/ligase" evidence="1">
    <location>
        <begin position="29"/>
        <end position="126"/>
    </location>
</feature>